<feature type="compositionally biased region" description="Polar residues" evidence="1">
    <location>
        <begin position="134"/>
        <end position="144"/>
    </location>
</feature>
<name>A0AA35VW96_LACSI</name>
<dbReference type="AlphaFoldDB" id="A0AA35VW96"/>
<organism evidence="2 3">
    <name type="scientific">Lactuca saligna</name>
    <name type="common">Willowleaf lettuce</name>
    <dbReference type="NCBI Taxonomy" id="75948"/>
    <lineage>
        <taxon>Eukaryota</taxon>
        <taxon>Viridiplantae</taxon>
        <taxon>Streptophyta</taxon>
        <taxon>Embryophyta</taxon>
        <taxon>Tracheophyta</taxon>
        <taxon>Spermatophyta</taxon>
        <taxon>Magnoliopsida</taxon>
        <taxon>eudicotyledons</taxon>
        <taxon>Gunneridae</taxon>
        <taxon>Pentapetalae</taxon>
        <taxon>asterids</taxon>
        <taxon>campanulids</taxon>
        <taxon>Asterales</taxon>
        <taxon>Asteraceae</taxon>
        <taxon>Cichorioideae</taxon>
        <taxon>Cichorieae</taxon>
        <taxon>Lactucinae</taxon>
        <taxon>Lactuca</taxon>
    </lineage>
</organism>
<keyword evidence="3" id="KW-1185">Reference proteome</keyword>
<dbReference type="EMBL" id="OX465078">
    <property type="protein sequence ID" value="CAI9271162.1"/>
    <property type="molecule type" value="Genomic_DNA"/>
</dbReference>
<feature type="compositionally biased region" description="Basic residues" evidence="1">
    <location>
        <begin position="119"/>
        <end position="133"/>
    </location>
</feature>
<gene>
    <name evidence="2" type="ORF">LSALG_LOCUS11441</name>
</gene>
<evidence type="ECO:0000313" key="3">
    <source>
        <dbReference type="Proteomes" id="UP001177003"/>
    </source>
</evidence>
<dbReference type="Proteomes" id="UP001177003">
    <property type="component" value="Chromosome 2"/>
</dbReference>
<feature type="region of interest" description="Disordered" evidence="1">
    <location>
        <begin position="1"/>
        <end position="44"/>
    </location>
</feature>
<sequence length="144" mass="16004">MMGAGSWRTVSLPVEEQPVSGTTDPTNTPTVLTTSDEEPMEDSDEIEADDIFDLSEPDYTPAKHENIISDYELEEGEDDTTTFLEISPSLPTPSHISYRSCATSTRVKNTMMKTTSIPSRKRPASPSPTKKHCSNYTWMPQIKS</sequence>
<feature type="compositionally biased region" description="Low complexity" evidence="1">
    <location>
        <begin position="22"/>
        <end position="34"/>
    </location>
</feature>
<reference evidence="2" key="1">
    <citation type="submission" date="2023-04" db="EMBL/GenBank/DDBJ databases">
        <authorList>
            <person name="Vijverberg K."/>
            <person name="Xiong W."/>
            <person name="Schranz E."/>
        </authorList>
    </citation>
    <scope>NUCLEOTIDE SEQUENCE</scope>
</reference>
<feature type="compositionally biased region" description="Acidic residues" evidence="1">
    <location>
        <begin position="35"/>
        <end position="44"/>
    </location>
</feature>
<proteinExistence type="predicted"/>
<protein>
    <submittedName>
        <fullName evidence="2">Uncharacterized protein</fullName>
    </submittedName>
</protein>
<evidence type="ECO:0000313" key="2">
    <source>
        <dbReference type="EMBL" id="CAI9271162.1"/>
    </source>
</evidence>
<evidence type="ECO:0000256" key="1">
    <source>
        <dbReference type="SAM" id="MobiDB-lite"/>
    </source>
</evidence>
<accession>A0AA35VW96</accession>
<feature type="region of interest" description="Disordered" evidence="1">
    <location>
        <begin position="110"/>
        <end position="144"/>
    </location>
</feature>